<dbReference type="AlphaFoldDB" id="A0ABC8LQI5"/>
<feature type="region of interest" description="Disordered" evidence="1">
    <location>
        <begin position="13"/>
        <end position="57"/>
    </location>
</feature>
<evidence type="ECO:0000256" key="1">
    <source>
        <dbReference type="SAM" id="MobiDB-lite"/>
    </source>
</evidence>
<comment type="caution">
    <text evidence="2">The sequence shown here is derived from an EMBL/GenBank/DDBJ whole genome shotgun (WGS) entry which is preliminary data.</text>
</comment>
<keyword evidence="3" id="KW-1185">Reference proteome</keyword>
<evidence type="ECO:0000313" key="3">
    <source>
        <dbReference type="Proteomes" id="UP001642260"/>
    </source>
</evidence>
<proteinExistence type="predicted"/>
<name>A0ABC8LQI5_ERUVS</name>
<evidence type="ECO:0000313" key="2">
    <source>
        <dbReference type="EMBL" id="CAH8385379.1"/>
    </source>
</evidence>
<protein>
    <submittedName>
        <fullName evidence="2">Uncharacterized protein</fullName>
    </submittedName>
</protein>
<dbReference type="EMBL" id="CAKOAT010664042">
    <property type="protein sequence ID" value="CAH8385379.1"/>
    <property type="molecule type" value="Genomic_DNA"/>
</dbReference>
<dbReference type="Proteomes" id="UP001642260">
    <property type="component" value="Unassembled WGS sequence"/>
</dbReference>
<organism evidence="2 3">
    <name type="scientific">Eruca vesicaria subsp. sativa</name>
    <name type="common">Garden rocket</name>
    <name type="synonym">Eruca sativa</name>
    <dbReference type="NCBI Taxonomy" id="29727"/>
    <lineage>
        <taxon>Eukaryota</taxon>
        <taxon>Viridiplantae</taxon>
        <taxon>Streptophyta</taxon>
        <taxon>Embryophyta</taxon>
        <taxon>Tracheophyta</taxon>
        <taxon>Spermatophyta</taxon>
        <taxon>Magnoliopsida</taxon>
        <taxon>eudicotyledons</taxon>
        <taxon>Gunneridae</taxon>
        <taxon>Pentapetalae</taxon>
        <taxon>rosids</taxon>
        <taxon>malvids</taxon>
        <taxon>Brassicales</taxon>
        <taxon>Brassicaceae</taxon>
        <taxon>Brassiceae</taxon>
        <taxon>Eruca</taxon>
    </lineage>
</organism>
<feature type="compositionally biased region" description="Polar residues" evidence="1">
    <location>
        <begin position="124"/>
        <end position="150"/>
    </location>
</feature>
<gene>
    <name evidence="2" type="ORF">ERUC_LOCUS37862</name>
</gene>
<feature type="region of interest" description="Disordered" evidence="1">
    <location>
        <begin position="96"/>
        <end position="161"/>
    </location>
</feature>
<sequence>MQSDEQNVQVVEAQQTMQSKKMCKRVDQQQQAGGYPESEALNNHDYIGHNGPGDSYVNSAAQLVTQPQHQNGHYQPQLNVPVETLQRGDISNDFEQKQSKRMCTSFGQQQAGRVKRHCPAESEALNNPNTGNETAVNQQRSSKARATTRSLYEWEQYESEQ</sequence>
<reference evidence="2 3" key="1">
    <citation type="submission" date="2022-03" db="EMBL/GenBank/DDBJ databases">
        <authorList>
            <person name="Macdonald S."/>
            <person name="Ahmed S."/>
            <person name="Newling K."/>
        </authorList>
    </citation>
    <scope>NUCLEOTIDE SEQUENCE [LARGE SCALE GENOMIC DNA]</scope>
</reference>
<feature type="compositionally biased region" description="Polar residues" evidence="1">
    <location>
        <begin position="101"/>
        <end position="111"/>
    </location>
</feature>
<accession>A0ABC8LQI5</accession>